<dbReference type="InterPro" id="IPR001952">
    <property type="entry name" value="Alkaline_phosphatase"/>
</dbReference>
<proteinExistence type="predicted"/>
<dbReference type="InterPro" id="IPR017850">
    <property type="entry name" value="Alkaline_phosphatase_core_sf"/>
</dbReference>
<dbReference type="EMBL" id="PIDS01001912">
    <property type="protein sequence ID" value="PLL18316.1"/>
    <property type="molecule type" value="Genomic_DNA"/>
</dbReference>
<keyword evidence="1" id="KW-0862">Zinc</keyword>
<dbReference type="AlphaFoldDB" id="A0A2J4PHL8"/>
<reference evidence="2 3" key="2">
    <citation type="submission" date="2018-01" db="EMBL/GenBank/DDBJ databases">
        <title>Genomic study of Klebsiella pneumoniae.</title>
        <authorList>
            <person name="Yang Y."/>
            <person name="Bicalho R."/>
        </authorList>
    </citation>
    <scope>NUCLEOTIDE SEQUENCE [LARGE SCALE GENOMIC DNA]</scope>
    <source>
        <strain evidence="2 3">A11</strain>
    </source>
</reference>
<evidence type="ECO:0000313" key="2">
    <source>
        <dbReference type="EMBL" id="PLL18316.1"/>
    </source>
</evidence>
<accession>A0A2J4PHL8</accession>
<evidence type="ECO:0000313" key="3">
    <source>
        <dbReference type="Proteomes" id="UP000234505"/>
    </source>
</evidence>
<feature type="non-terminal residue" evidence="2">
    <location>
        <position position="1"/>
    </location>
</feature>
<dbReference type="GO" id="GO:0016791">
    <property type="term" value="F:phosphatase activity"/>
    <property type="evidence" value="ECO:0007669"/>
    <property type="project" value="InterPro"/>
</dbReference>
<dbReference type="Proteomes" id="UP000234505">
    <property type="component" value="Unassembled WGS sequence"/>
</dbReference>
<protein>
    <submittedName>
        <fullName evidence="2">Alkaline phosphatase</fullName>
    </submittedName>
</protein>
<dbReference type="Gene3D" id="3.40.720.10">
    <property type="entry name" value="Alkaline Phosphatase, subunit A"/>
    <property type="match status" value="1"/>
</dbReference>
<feature type="binding site" evidence="1">
    <location>
        <position position="31"/>
    </location>
    <ligand>
        <name>Zn(2+)</name>
        <dbReference type="ChEBI" id="CHEBI:29105"/>
        <label>2</label>
    </ligand>
</feature>
<comment type="caution">
    <text evidence="2">The sequence shown here is derived from an EMBL/GenBank/DDBJ whole genome shotgun (WGS) entry which is preliminary data.</text>
</comment>
<keyword evidence="1" id="KW-0479">Metal-binding</keyword>
<dbReference type="SUPFAM" id="SSF53649">
    <property type="entry name" value="Alkaline phosphatase-like"/>
    <property type="match status" value="1"/>
</dbReference>
<dbReference type="Pfam" id="PF00245">
    <property type="entry name" value="Alk_phosphatase"/>
    <property type="match status" value="1"/>
</dbReference>
<evidence type="ECO:0000256" key="1">
    <source>
        <dbReference type="PIRSR" id="PIRSR601952-2"/>
    </source>
</evidence>
<gene>
    <name evidence="2" type="ORF">CWN50_33150</name>
</gene>
<dbReference type="GO" id="GO:0046872">
    <property type="term" value="F:metal ion binding"/>
    <property type="evidence" value="ECO:0007669"/>
    <property type="project" value="UniProtKB-KW"/>
</dbReference>
<organism evidence="2 3">
    <name type="scientific">Klebsiella michiganensis</name>
    <dbReference type="NCBI Taxonomy" id="1134687"/>
    <lineage>
        <taxon>Bacteria</taxon>
        <taxon>Pseudomonadati</taxon>
        <taxon>Pseudomonadota</taxon>
        <taxon>Gammaproteobacteria</taxon>
        <taxon>Enterobacterales</taxon>
        <taxon>Enterobacteriaceae</taxon>
        <taxon>Klebsiella/Raoultella group</taxon>
        <taxon>Klebsiella</taxon>
    </lineage>
</organism>
<reference evidence="2 3" key="1">
    <citation type="submission" date="2017-11" db="EMBL/GenBank/DDBJ databases">
        <authorList>
            <person name="Han C.G."/>
        </authorList>
    </citation>
    <scope>NUCLEOTIDE SEQUENCE [LARGE SCALE GENOMIC DNA]</scope>
    <source>
        <strain evidence="2 3">A11</strain>
    </source>
</reference>
<sequence length="68" mass="7288">KAPGLTQALNTKDGSVMVMSYGNSEEESMEHTGTQLRIAAYGPHAANVVGLTDQTDLFYTMKAALNLK</sequence>
<name>A0A2J4PHL8_9ENTR</name>
<comment type="cofactor">
    <cofactor evidence="1">
        <name>Zn(2+)</name>
        <dbReference type="ChEBI" id="CHEBI:29105"/>
    </cofactor>
    <text evidence="1">Binds 2 Zn(2+) ions.</text>
</comment>